<keyword evidence="4 5" id="KW-0574">Periplasm</keyword>
<name>A0A1I7EG75_9BURK</name>
<evidence type="ECO:0000256" key="5">
    <source>
        <dbReference type="PIRNR" id="PIRNR019574"/>
    </source>
</evidence>
<dbReference type="PANTHER" id="PTHR30222:SF12">
    <property type="entry name" value="NORSPERMIDINE SENSOR"/>
    <property type="match status" value="1"/>
</dbReference>
<dbReference type="PIRSF" id="PIRSF019574">
    <property type="entry name" value="Periplasmic_polyamine_BP"/>
    <property type="match status" value="1"/>
</dbReference>
<protein>
    <recommendedName>
        <fullName evidence="5">Putrescine-binding periplasmic protein</fullName>
    </recommendedName>
</protein>
<feature type="signal peptide" evidence="7">
    <location>
        <begin position="1"/>
        <end position="31"/>
    </location>
</feature>
<accession>A0A1I7EG75</accession>
<proteinExistence type="inferred from homology"/>
<feature type="binding site" evidence="6">
    <location>
        <position position="43"/>
    </location>
    <ligand>
        <name>spermidine</name>
        <dbReference type="ChEBI" id="CHEBI:57834"/>
    </ligand>
</feature>
<dbReference type="CDD" id="cd13659">
    <property type="entry name" value="PBP2_PotF"/>
    <property type="match status" value="1"/>
</dbReference>
<gene>
    <name evidence="8" type="ORF">SAMN05192563_1019122</name>
</gene>
<comment type="subcellular location">
    <subcellularLocation>
        <location evidence="1 5">Periplasm</location>
    </subcellularLocation>
</comment>
<dbReference type="EMBL" id="FPBH01000019">
    <property type="protein sequence ID" value="SFU22934.1"/>
    <property type="molecule type" value="Genomic_DNA"/>
</dbReference>
<dbReference type="InterPro" id="IPR001188">
    <property type="entry name" value="Sperm_putr-bd"/>
</dbReference>
<dbReference type="AlphaFoldDB" id="A0A1I7EG75"/>
<evidence type="ECO:0000256" key="2">
    <source>
        <dbReference type="ARBA" id="ARBA00022448"/>
    </source>
</evidence>
<dbReference type="RefSeq" id="WP_093640079.1">
    <property type="nucleotide sequence ID" value="NZ_FPBH01000019.1"/>
</dbReference>
<dbReference type="GO" id="GO:0015846">
    <property type="term" value="P:polyamine transport"/>
    <property type="evidence" value="ECO:0007669"/>
    <property type="project" value="InterPro"/>
</dbReference>
<evidence type="ECO:0000256" key="3">
    <source>
        <dbReference type="ARBA" id="ARBA00022729"/>
    </source>
</evidence>
<feature type="chain" id="PRO_5011516550" description="Putrescine-binding periplasmic protein" evidence="7">
    <location>
        <begin position="32"/>
        <end position="373"/>
    </location>
</feature>
<evidence type="ECO:0000256" key="6">
    <source>
        <dbReference type="PIRSR" id="PIRSR019574-1"/>
    </source>
</evidence>
<dbReference type="SUPFAM" id="SSF53850">
    <property type="entry name" value="Periplasmic binding protein-like II"/>
    <property type="match status" value="1"/>
</dbReference>
<evidence type="ECO:0000313" key="9">
    <source>
        <dbReference type="Proteomes" id="UP000198844"/>
    </source>
</evidence>
<dbReference type="Gene3D" id="3.40.190.10">
    <property type="entry name" value="Periplasmic binding protein-like II"/>
    <property type="match status" value="2"/>
</dbReference>
<dbReference type="Proteomes" id="UP000198844">
    <property type="component" value="Unassembled WGS sequence"/>
</dbReference>
<evidence type="ECO:0000313" key="8">
    <source>
        <dbReference type="EMBL" id="SFU22934.1"/>
    </source>
</evidence>
<evidence type="ECO:0000256" key="4">
    <source>
        <dbReference type="ARBA" id="ARBA00022764"/>
    </source>
</evidence>
<keyword evidence="2 5" id="KW-0813">Transport</keyword>
<dbReference type="GO" id="GO:0042597">
    <property type="term" value="C:periplasmic space"/>
    <property type="evidence" value="ECO:0007669"/>
    <property type="project" value="UniProtKB-SubCell"/>
</dbReference>
<reference evidence="8 9" key="1">
    <citation type="submission" date="2016-10" db="EMBL/GenBank/DDBJ databases">
        <authorList>
            <person name="de Groot N.N."/>
        </authorList>
    </citation>
    <scope>NUCLEOTIDE SEQUENCE [LARGE SCALE GENOMIC DNA]</scope>
    <source>
        <strain evidence="8 9">LMG 27731</strain>
    </source>
</reference>
<evidence type="ECO:0000256" key="7">
    <source>
        <dbReference type="SAM" id="SignalP"/>
    </source>
</evidence>
<sequence length="373" mass="40908">MRARFRRCPVIRIVFAASASLAFAASQSALAGDTNLNVYNWSEYIAKDTVPNFEKQSGIKVRYDSYDSDDTLQTKLLTGSSGYDIVVPTSNYLARQIQAGVYQKLDKSKIPNLVNLDPALMKMMAKADPGNQYGVPWAWGTTGVGYNVEAVRKRLGDNAPTDSWALLFDPANVSKLKGCGVSLLDAPDAAFAAVLQYMGRDPESKNPADYQAAYELLKTIRPYITQFNSVGYADDLANGDVCVVLGWSGDVSLAGRRSAEAKHAYQIRYVNPKEGGLLWFDAMAIPKDAPNPEAALKWINYIEDPKTNAAITNEIAYPSANKAARPFVKPEISQDPDVYLSDSVLARMSLAMPISAELTRLQNRLWLRLKSGG</sequence>
<dbReference type="OrthoDB" id="9769319at2"/>
<dbReference type="InterPro" id="IPR006059">
    <property type="entry name" value="SBP"/>
</dbReference>
<keyword evidence="3 7" id="KW-0732">Signal</keyword>
<evidence type="ECO:0000256" key="1">
    <source>
        <dbReference type="ARBA" id="ARBA00004418"/>
    </source>
</evidence>
<organism evidence="8 9">
    <name type="scientific">Paraburkholderia aspalathi</name>
    <dbReference type="NCBI Taxonomy" id="1324617"/>
    <lineage>
        <taxon>Bacteria</taxon>
        <taxon>Pseudomonadati</taxon>
        <taxon>Pseudomonadota</taxon>
        <taxon>Betaproteobacteria</taxon>
        <taxon>Burkholderiales</taxon>
        <taxon>Burkholderiaceae</taxon>
        <taxon>Paraburkholderia</taxon>
    </lineage>
</organism>
<dbReference type="PRINTS" id="PR00909">
    <property type="entry name" value="SPERMDNBNDNG"/>
</dbReference>
<dbReference type="GO" id="GO:0019808">
    <property type="term" value="F:polyamine binding"/>
    <property type="evidence" value="ECO:0007669"/>
    <property type="project" value="InterPro"/>
</dbReference>
<dbReference type="PANTHER" id="PTHR30222">
    <property type="entry name" value="SPERMIDINE/PUTRESCINE-BINDING PERIPLASMIC PROTEIN"/>
    <property type="match status" value="1"/>
</dbReference>
<comment type="function">
    <text evidence="5">Required for the activity of the bacterial periplasmic transport system of putrescine.</text>
</comment>
<comment type="similarity">
    <text evidence="5">Belongs to the bacterial solute-binding protein PotD/PotF family.</text>
</comment>
<dbReference type="Pfam" id="PF13416">
    <property type="entry name" value="SBP_bac_8"/>
    <property type="match status" value="1"/>
</dbReference>